<dbReference type="Pfam" id="PF08666">
    <property type="entry name" value="SAF"/>
    <property type="match status" value="1"/>
</dbReference>
<dbReference type="InterPro" id="IPR013974">
    <property type="entry name" value="SAF"/>
</dbReference>
<dbReference type="EMBL" id="FNQB01000001">
    <property type="protein sequence ID" value="SDY57048.1"/>
    <property type="molecule type" value="Genomic_DNA"/>
</dbReference>
<accession>A0A1H3KZA5</accession>
<evidence type="ECO:0000259" key="1">
    <source>
        <dbReference type="SMART" id="SM00858"/>
    </source>
</evidence>
<reference evidence="3" key="1">
    <citation type="submission" date="2016-10" db="EMBL/GenBank/DDBJ databases">
        <authorList>
            <person name="Varghese N."/>
            <person name="Submissions S."/>
        </authorList>
    </citation>
    <scope>NUCLEOTIDE SEQUENCE [LARGE SCALE GENOMIC DNA]</scope>
    <source>
        <strain evidence="3">DSM 44718</strain>
    </source>
</reference>
<feature type="domain" description="SAF" evidence="1">
    <location>
        <begin position="59"/>
        <end position="122"/>
    </location>
</feature>
<sequence>MTATPTRNSSAMPVPAPIAPPKVIRQRRMRPGLLGLAVLLIALGGLGAAFAITSVKATGEYLAVARSVPQGTTLTADDLATVQVAGGAGLASVPASQRGQVVGRRAAVTLMPGSLLTMSQLTDKPLLTAGQQQVALGLRANQVPARRLLPGDKVILVGTPEKDAPPAITRYDATVIDMALDRGNATVYLALRASDVAAVVLLAADDRIAVVLVPGA</sequence>
<gene>
    <name evidence="2" type="ORF">SAMN05421684_0418</name>
</gene>
<proteinExistence type="predicted"/>
<dbReference type="CDD" id="cd11614">
    <property type="entry name" value="SAF_CpaB_FlgA_like"/>
    <property type="match status" value="1"/>
</dbReference>
<keyword evidence="3" id="KW-1185">Reference proteome</keyword>
<name>A0A1H3KZA5_9ACTN</name>
<dbReference type="STRING" id="137265.SAMN05421684_0418"/>
<evidence type="ECO:0000313" key="2">
    <source>
        <dbReference type="EMBL" id="SDY57048.1"/>
    </source>
</evidence>
<dbReference type="AlphaFoldDB" id="A0A1H3KZA5"/>
<dbReference type="SMART" id="SM00858">
    <property type="entry name" value="SAF"/>
    <property type="match status" value="1"/>
</dbReference>
<dbReference type="Proteomes" id="UP000199632">
    <property type="component" value="Unassembled WGS sequence"/>
</dbReference>
<organism evidence="2 3">
    <name type="scientific">Asanoa ishikariensis</name>
    <dbReference type="NCBI Taxonomy" id="137265"/>
    <lineage>
        <taxon>Bacteria</taxon>
        <taxon>Bacillati</taxon>
        <taxon>Actinomycetota</taxon>
        <taxon>Actinomycetes</taxon>
        <taxon>Micromonosporales</taxon>
        <taxon>Micromonosporaceae</taxon>
        <taxon>Asanoa</taxon>
    </lineage>
</organism>
<evidence type="ECO:0000313" key="3">
    <source>
        <dbReference type="Proteomes" id="UP000199632"/>
    </source>
</evidence>
<protein>
    <submittedName>
        <fullName evidence="2">SAF domain-containing protein</fullName>
    </submittedName>
</protein>